<dbReference type="InterPro" id="IPR001648">
    <property type="entry name" value="Ribosomal_bS18"/>
</dbReference>
<dbReference type="InterPro" id="IPR018275">
    <property type="entry name" value="Ribosomal_bS18_CS"/>
</dbReference>
<dbReference type="InterPro" id="IPR036870">
    <property type="entry name" value="Ribosomal_bS18_sf"/>
</dbReference>
<evidence type="ECO:0000313" key="11">
    <source>
        <dbReference type="Proteomes" id="UP000030364"/>
    </source>
</evidence>
<dbReference type="Proteomes" id="UP000030364">
    <property type="component" value="Unassembled WGS sequence"/>
</dbReference>
<comment type="subunit">
    <text evidence="7">Part of the 30S ribosomal subunit. Forms a tight heterodimer with protein bS6.</text>
</comment>
<evidence type="ECO:0000256" key="1">
    <source>
        <dbReference type="ARBA" id="ARBA00005589"/>
    </source>
</evidence>
<keyword evidence="5 7" id="KW-0687">Ribonucleoprotein</keyword>
<evidence type="ECO:0000256" key="9">
    <source>
        <dbReference type="SAM" id="MobiDB-lite"/>
    </source>
</evidence>
<dbReference type="NCBIfam" id="TIGR00165">
    <property type="entry name" value="S18"/>
    <property type="match status" value="1"/>
</dbReference>
<evidence type="ECO:0000256" key="3">
    <source>
        <dbReference type="ARBA" id="ARBA00022884"/>
    </source>
</evidence>
<evidence type="ECO:0000256" key="7">
    <source>
        <dbReference type="HAMAP-Rule" id="MF_00270"/>
    </source>
</evidence>
<accession>A0A0A2WSJ4</accession>
<evidence type="ECO:0000313" key="10">
    <source>
        <dbReference type="EMBL" id="KGQ22793.1"/>
    </source>
</evidence>
<dbReference type="Pfam" id="PF01084">
    <property type="entry name" value="Ribosomal_S18"/>
    <property type="match status" value="1"/>
</dbReference>
<gene>
    <name evidence="7" type="primary">rpsR</name>
    <name evidence="10" type="ORF">THFILI_04215</name>
</gene>
<evidence type="ECO:0000256" key="4">
    <source>
        <dbReference type="ARBA" id="ARBA00022980"/>
    </source>
</evidence>
<dbReference type="PANTHER" id="PTHR13479">
    <property type="entry name" value="30S RIBOSOMAL PROTEIN S18"/>
    <property type="match status" value="1"/>
</dbReference>
<keyword evidence="11" id="KW-1185">Reference proteome</keyword>
<comment type="similarity">
    <text evidence="1 7 8">Belongs to the bacterial ribosomal protein bS18 family.</text>
</comment>
<keyword evidence="2 7" id="KW-0699">rRNA-binding</keyword>
<dbReference type="EMBL" id="JPSL02000038">
    <property type="protein sequence ID" value="KGQ22793.1"/>
    <property type="molecule type" value="Genomic_DNA"/>
</dbReference>
<dbReference type="Gene3D" id="4.10.640.10">
    <property type="entry name" value="Ribosomal protein S18"/>
    <property type="match status" value="1"/>
</dbReference>
<dbReference type="PRINTS" id="PR00974">
    <property type="entry name" value="RIBOSOMALS18"/>
</dbReference>
<evidence type="ECO:0000256" key="8">
    <source>
        <dbReference type="RuleBase" id="RU003910"/>
    </source>
</evidence>
<dbReference type="STRING" id="276.THFILI_04215"/>
<dbReference type="SUPFAM" id="SSF46911">
    <property type="entry name" value="Ribosomal protein S18"/>
    <property type="match status" value="1"/>
</dbReference>
<evidence type="ECO:0000256" key="2">
    <source>
        <dbReference type="ARBA" id="ARBA00022730"/>
    </source>
</evidence>
<name>A0A0A2WSJ4_THEFI</name>
<protein>
    <recommendedName>
        <fullName evidence="6 7">Small ribosomal subunit protein bS18</fullName>
    </recommendedName>
</protein>
<dbReference type="GO" id="GO:0003735">
    <property type="term" value="F:structural constituent of ribosome"/>
    <property type="evidence" value="ECO:0007669"/>
    <property type="project" value="InterPro"/>
</dbReference>
<dbReference type="GO" id="GO:0006412">
    <property type="term" value="P:translation"/>
    <property type="evidence" value="ECO:0007669"/>
    <property type="project" value="UniProtKB-UniRule"/>
</dbReference>
<feature type="region of interest" description="Disordered" evidence="9">
    <location>
        <begin position="1"/>
        <end position="26"/>
    </location>
</feature>
<reference evidence="10 11" key="1">
    <citation type="journal article" date="2015" name="Genome Announc.">
        <title>Draft Genome Sequence of the Thermophile Thermus filiformis ATCC 43280, Producer of Carotenoid-(Di)glucoside-Branched Fatty Acid (Di)esters and Source of Hyperthermostable Enzymes of Biotechnological Interest.</title>
        <authorList>
            <person name="Mandelli F."/>
            <person name="Oliveira Ramires B."/>
            <person name="Couger M.B."/>
            <person name="Paixao D.A."/>
            <person name="Camilo C.M."/>
            <person name="Polikarpov I."/>
            <person name="Prade R."/>
            <person name="Riano-Pachon D.M."/>
            <person name="Squina F.M."/>
        </authorList>
    </citation>
    <scope>NUCLEOTIDE SEQUENCE [LARGE SCALE GENOMIC DNA]</scope>
    <source>
        <strain evidence="10 11">ATCC 43280</strain>
    </source>
</reference>
<keyword evidence="3 7" id="KW-0694">RNA-binding</keyword>
<keyword evidence="4 7" id="KW-0689">Ribosomal protein</keyword>
<feature type="compositionally biased region" description="Low complexity" evidence="9">
    <location>
        <begin position="9"/>
        <end position="19"/>
    </location>
</feature>
<dbReference type="AlphaFoldDB" id="A0A0A2WSJ4"/>
<dbReference type="PANTHER" id="PTHR13479:SF40">
    <property type="entry name" value="SMALL RIBOSOMAL SUBUNIT PROTEIN BS18M"/>
    <property type="match status" value="1"/>
</dbReference>
<evidence type="ECO:0000256" key="6">
    <source>
        <dbReference type="ARBA" id="ARBA00035141"/>
    </source>
</evidence>
<evidence type="ECO:0000256" key="5">
    <source>
        <dbReference type="ARBA" id="ARBA00023274"/>
    </source>
</evidence>
<dbReference type="GO" id="GO:0005840">
    <property type="term" value="C:ribosome"/>
    <property type="evidence" value="ECO:0007669"/>
    <property type="project" value="UniProtKB-KW"/>
</dbReference>
<dbReference type="GO" id="GO:1990904">
    <property type="term" value="C:ribonucleoprotein complex"/>
    <property type="evidence" value="ECO:0007669"/>
    <property type="project" value="UniProtKB-KW"/>
</dbReference>
<comment type="function">
    <text evidence="7">Binds as a heterodimer with protein bS6 to the central domain of the 16S rRNA, where it helps stabilize the platform of the 30S subunit.</text>
</comment>
<comment type="caution">
    <text evidence="10">The sequence shown here is derived from an EMBL/GenBank/DDBJ whole genome shotgun (WGS) entry which is preliminary data.</text>
</comment>
<dbReference type="PATRIC" id="fig|276.5.peg.367"/>
<dbReference type="FunFam" id="4.10.640.10:FF:000015">
    <property type="entry name" value="30S ribosomal protein S18"/>
    <property type="match status" value="1"/>
</dbReference>
<dbReference type="HAMAP" id="MF_00270">
    <property type="entry name" value="Ribosomal_bS18"/>
    <property type="match status" value="1"/>
</dbReference>
<organism evidence="10 11">
    <name type="scientific">Thermus filiformis</name>
    <dbReference type="NCBI Taxonomy" id="276"/>
    <lineage>
        <taxon>Bacteria</taxon>
        <taxon>Thermotogati</taxon>
        <taxon>Deinococcota</taxon>
        <taxon>Deinococci</taxon>
        <taxon>Thermales</taxon>
        <taxon>Thermaceae</taxon>
        <taxon>Thermus</taxon>
    </lineage>
</organism>
<dbReference type="PROSITE" id="PS00057">
    <property type="entry name" value="RIBOSOMAL_S18"/>
    <property type="match status" value="1"/>
</dbReference>
<sequence>MSKDKNQTKQKAARTAKAQTQRRSRKAKVKATVGEFDLLDYKNVEVLRKFLSETGKILPRRRTGLTAKEQRILARTIKRARVLGLLPFTEKLVRK</sequence>
<proteinExistence type="inferred from homology"/>
<dbReference type="OrthoDB" id="9812008at2"/>
<dbReference type="GO" id="GO:0070181">
    <property type="term" value="F:small ribosomal subunit rRNA binding"/>
    <property type="evidence" value="ECO:0007669"/>
    <property type="project" value="TreeGrafter"/>
</dbReference>